<keyword evidence="6 7" id="KW-0472">Membrane</keyword>
<accession>A0ABU7LGN4</accession>
<feature type="transmembrane region" description="Helical" evidence="7">
    <location>
        <begin position="96"/>
        <end position="114"/>
    </location>
</feature>
<sequence>MTHEALPDPGAAPDFDRKEYRKILWSSFIGSTVEFYDFLLYGTAAALVFGPLFFSELSTAMALLASFATFTVGYVARPFGGVLFGHLGDRIGRKSTLVATMAIMGLASTLIGVLPTYGQIGVFAPILLLVLRVIQGVAVGGEWGGAALMAMEHAPRKERGMAASVANMGGPAGAMLATIIFAAVAALPEEQLMTWGWRVPFLLSSVLVLIALFIRLRISESPMFVAAQAKAMEQETKRKAPVVEILTKYRAHVVIAALGGLAAFAYSSFMATFAISMAREAGSNSSVVLICKASAAFIHIFTIAYFARLSDRIGRKKVMLAGCIGSFVMAVPLILLLSSGNTVLVLLGFLIGNPLIQGSLYGPLAAYIAERFSTESRYTGAGVSYQISTVLASFTPIISSAVWVLGQEHFGTGDWTQYAYVSGYLVVATLISFLTILGTRDTADRRIDDSSAETTQESKELTPKS</sequence>
<feature type="transmembrane region" description="Helical" evidence="7">
    <location>
        <begin position="418"/>
        <end position="437"/>
    </location>
</feature>
<dbReference type="InterPro" id="IPR036259">
    <property type="entry name" value="MFS_trans_sf"/>
</dbReference>
<keyword evidence="10" id="KW-1185">Reference proteome</keyword>
<feature type="transmembrane region" description="Helical" evidence="7">
    <location>
        <begin position="381"/>
        <end position="406"/>
    </location>
</feature>
<feature type="transmembrane region" description="Helical" evidence="7">
    <location>
        <begin position="120"/>
        <end position="140"/>
    </location>
</feature>
<dbReference type="RefSeq" id="WP_330135604.1">
    <property type="nucleotide sequence ID" value="NZ_JAUTXY010000012.1"/>
</dbReference>
<feature type="domain" description="Major facilitator superfamily (MFS) profile" evidence="8">
    <location>
        <begin position="23"/>
        <end position="440"/>
    </location>
</feature>
<evidence type="ECO:0000313" key="9">
    <source>
        <dbReference type="EMBL" id="MEE2060419.1"/>
    </source>
</evidence>
<comment type="caution">
    <text evidence="9">The sequence shown here is derived from an EMBL/GenBank/DDBJ whole genome shotgun (WGS) entry which is preliminary data.</text>
</comment>
<evidence type="ECO:0000256" key="2">
    <source>
        <dbReference type="ARBA" id="ARBA00022448"/>
    </source>
</evidence>
<gene>
    <name evidence="9" type="ORF">Q7514_23125</name>
</gene>
<proteinExistence type="predicted"/>
<dbReference type="Gene3D" id="1.20.1250.20">
    <property type="entry name" value="MFS general substrate transporter like domains"/>
    <property type="match status" value="2"/>
</dbReference>
<dbReference type="Proteomes" id="UP001336020">
    <property type="component" value="Unassembled WGS sequence"/>
</dbReference>
<keyword evidence="5 7" id="KW-1133">Transmembrane helix</keyword>
<evidence type="ECO:0000313" key="10">
    <source>
        <dbReference type="Proteomes" id="UP001336020"/>
    </source>
</evidence>
<keyword evidence="4 7" id="KW-0812">Transmembrane</keyword>
<evidence type="ECO:0000256" key="6">
    <source>
        <dbReference type="ARBA" id="ARBA00023136"/>
    </source>
</evidence>
<feature type="transmembrane region" description="Helical" evidence="7">
    <location>
        <begin position="318"/>
        <end position="337"/>
    </location>
</feature>
<feature type="transmembrane region" description="Helical" evidence="7">
    <location>
        <begin position="60"/>
        <end position="84"/>
    </location>
</feature>
<evidence type="ECO:0000256" key="5">
    <source>
        <dbReference type="ARBA" id="ARBA00022989"/>
    </source>
</evidence>
<organism evidence="9 10">
    <name type="scientific">Rhodococcus artemisiae</name>
    <dbReference type="NCBI Taxonomy" id="714159"/>
    <lineage>
        <taxon>Bacteria</taxon>
        <taxon>Bacillati</taxon>
        <taxon>Actinomycetota</taxon>
        <taxon>Actinomycetes</taxon>
        <taxon>Mycobacteriales</taxon>
        <taxon>Nocardiaceae</taxon>
        <taxon>Rhodococcus</taxon>
    </lineage>
</organism>
<evidence type="ECO:0000256" key="7">
    <source>
        <dbReference type="SAM" id="Phobius"/>
    </source>
</evidence>
<reference evidence="9 10" key="1">
    <citation type="submission" date="2023-07" db="EMBL/GenBank/DDBJ databases">
        <authorList>
            <person name="Girao M."/>
            <person name="Carvalho M.F."/>
        </authorList>
    </citation>
    <scope>NUCLEOTIDE SEQUENCE [LARGE SCALE GENOMIC DNA]</scope>
    <source>
        <strain evidence="9 10">YIM65754</strain>
    </source>
</reference>
<dbReference type="PANTHER" id="PTHR43045:SF1">
    <property type="entry name" value="SHIKIMATE TRANSPORTER"/>
    <property type="match status" value="1"/>
</dbReference>
<protein>
    <submittedName>
        <fullName evidence="9">MFS transporter</fullName>
    </submittedName>
</protein>
<keyword evidence="3" id="KW-1003">Cell membrane</keyword>
<evidence type="ECO:0000256" key="4">
    <source>
        <dbReference type="ARBA" id="ARBA00022692"/>
    </source>
</evidence>
<feature type="transmembrane region" description="Helical" evidence="7">
    <location>
        <begin position="195"/>
        <end position="214"/>
    </location>
</feature>
<dbReference type="PROSITE" id="PS50850">
    <property type="entry name" value="MFS"/>
    <property type="match status" value="1"/>
</dbReference>
<feature type="transmembrane region" description="Helical" evidence="7">
    <location>
        <begin position="343"/>
        <end position="369"/>
    </location>
</feature>
<feature type="transmembrane region" description="Helical" evidence="7">
    <location>
        <begin position="161"/>
        <end position="183"/>
    </location>
</feature>
<keyword evidence="2" id="KW-0813">Transport</keyword>
<dbReference type="EMBL" id="JAUTXY010000012">
    <property type="protein sequence ID" value="MEE2060419.1"/>
    <property type="molecule type" value="Genomic_DNA"/>
</dbReference>
<comment type="subcellular location">
    <subcellularLocation>
        <location evidence="1">Cell membrane</location>
        <topology evidence="1">Multi-pass membrane protein</topology>
    </subcellularLocation>
</comment>
<evidence type="ECO:0000259" key="8">
    <source>
        <dbReference type="PROSITE" id="PS50850"/>
    </source>
</evidence>
<evidence type="ECO:0000256" key="1">
    <source>
        <dbReference type="ARBA" id="ARBA00004651"/>
    </source>
</evidence>
<dbReference type="Pfam" id="PF07690">
    <property type="entry name" value="MFS_1"/>
    <property type="match status" value="1"/>
</dbReference>
<dbReference type="InterPro" id="IPR020846">
    <property type="entry name" value="MFS_dom"/>
</dbReference>
<dbReference type="PANTHER" id="PTHR43045">
    <property type="entry name" value="SHIKIMATE TRANSPORTER"/>
    <property type="match status" value="1"/>
</dbReference>
<evidence type="ECO:0000256" key="3">
    <source>
        <dbReference type="ARBA" id="ARBA00022475"/>
    </source>
</evidence>
<name>A0ABU7LGN4_9NOCA</name>
<dbReference type="CDD" id="cd17369">
    <property type="entry name" value="MFS_ShiA_like"/>
    <property type="match status" value="1"/>
</dbReference>
<feature type="transmembrane region" description="Helical" evidence="7">
    <location>
        <begin position="287"/>
        <end position="306"/>
    </location>
</feature>
<feature type="transmembrane region" description="Helical" evidence="7">
    <location>
        <begin position="35"/>
        <end position="54"/>
    </location>
</feature>
<dbReference type="SUPFAM" id="SSF103473">
    <property type="entry name" value="MFS general substrate transporter"/>
    <property type="match status" value="1"/>
</dbReference>
<dbReference type="InterPro" id="IPR011701">
    <property type="entry name" value="MFS"/>
</dbReference>
<feature type="transmembrane region" description="Helical" evidence="7">
    <location>
        <begin position="253"/>
        <end position="275"/>
    </location>
</feature>